<gene>
    <name evidence="1" type="ORF">HP552_26840</name>
</gene>
<keyword evidence="2" id="KW-1185">Reference proteome</keyword>
<dbReference type="Proteomes" id="UP000526125">
    <property type="component" value="Unassembled WGS sequence"/>
</dbReference>
<protein>
    <recommendedName>
        <fullName evidence="3">Chemotaxis methyl-accepting receptor HlyB-like 4HB MCP domain-containing protein</fullName>
    </recommendedName>
</protein>
<sequence length="203" mass="24099">MTNRYKIISIAIILILVLTNILTFTNYRDVRQAETETYRLLVNRFYSYGILLSYDYTHLINERIKNETMDEEGIRVWLNEVVTNMKIAEETSSIAATHWNNTTGDQNRYDSVSEISHFYKSIHTNLLDIINTEKDYSVLVKNVMELEEILEIIKNNTSEQRIVDADYNEIKKQWRELMDLVYEEKADSRLLKSYFSTYYSNES</sequence>
<comment type="caution">
    <text evidence="1">The sequence shown here is derived from an EMBL/GenBank/DDBJ whole genome shotgun (WGS) entry which is preliminary data.</text>
</comment>
<reference evidence="1 2" key="1">
    <citation type="submission" date="2020-05" db="EMBL/GenBank/DDBJ databases">
        <title>Genome Sequencing of Type Strains.</title>
        <authorList>
            <person name="Lemaire J.F."/>
            <person name="Inderbitzin P."/>
            <person name="Gregorio O.A."/>
            <person name="Collins S.B."/>
            <person name="Wespe N."/>
            <person name="Knight-Connoni V."/>
        </authorList>
    </citation>
    <scope>NUCLEOTIDE SEQUENCE [LARGE SCALE GENOMIC DNA]</scope>
    <source>
        <strain evidence="1 2">LMG 21957</strain>
    </source>
</reference>
<dbReference type="RefSeq" id="WP_175398393.1">
    <property type="nucleotide sequence ID" value="NZ_JABMCB010000201.1"/>
</dbReference>
<evidence type="ECO:0000313" key="1">
    <source>
        <dbReference type="EMBL" id="NUU78832.1"/>
    </source>
</evidence>
<name>A0A7Y6EW04_9BACL</name>
<proteinExistence type="predicted"/>
<organism evidence="1 2">
    <name type="scientific">Paenibacillus xylanilyticus</name>
    <dbReference type="NCBI Taxonomy" id="248903"/>
    <lineage>
        <taxon>Bacteria</taxon>
        <taxon>Bacillati</taxon>
        <taxon>Bacillota</taxon>
        <taxon>Bacilli</taxon>
        <taxon>Bacillales</taxon>
        <taxon>Paenibacillaceae</taxon>
        <taxon>Paenibacillus</taxon>
    </lineage>
</organism>
<dbReference type="AlphaFoldDB" id="A0A7Y6EW04"/>
<accession>A0A7Y6EW04</accession>
<dbReference type="EMBL" id="JABMCB010000201">
    <property type="protein sequence ID" value="NUU78832.1"/>
    <property type="molecule type" value="Genomic_DNA"/>
</dbReference>
<evidence type="ECO:0000313" key="2">
    <source>
        <dbReference type="Proteomes" id="UP000526125"/>
    </source>
</evidence>
<evidence type="ECO:0008006" key="3">
    <source>
        <dbReference type="Google" id="ProtNLM"/>
    </source>
</evidence>